<feature type="compositionally biased region" description="Acidic residues" evidence="1">
    <location>
        <begin position="22"/>
        <end position="42"/>
    </location>
</feature>
<name>A0A2N0P077_9GLOM</name>
<accession>A0A2N0P077</accession>
<dbReference type="EMBL" id="LLXJ01001934">
    <property type="protein sequence ID" value="PKC00235.1"/>
    <property type="molecule type" value="Genomic_DNA"/>
</dbReference>
<dbReference type="AlphaFoldDB" id="A0A2N0P077"/>
<feature type="region of interest" description="Disordered" evidence="1">
    <location>
        <begin position="1"/>
        <end position="53"/>
    </location>
</feature>
<comment type="caution">
    <text evidence="2">The sequence shown here is derived from an EMBL/GenBank/DDBJ whole genome shotgun (WGS) entry which is preliminary data.</text>
</comment>
<reference evidence="2 3" key="2">
    <citation type="submission" date="2017-09" db="EMBL/GenBank/DDBJ databases">
        <title>Extensive intraspecific genome diversity in a model arbuscular mycorrhizal fungus.</title>
        <authorList>
            <person name="Chen E.C."/>
            <person name="Morin E."/>
            <person name="Beaudet D."/>
            <person name="Noel J."/>
            <person name="Ndikumana S."/>
            <person name="Charron P."/>
            <person name="St-Onge C."/>
            <person name="Giorgi J."/>
            <person name="Grigoriev I.V."/>
            <person name="Roux C."/>
            <person name="Martin F.M."/>
            <person name="Corradi N."/>
        </authorList>
    </citation>
    <scope>NUCLEOTIDE SEQUENCE [LARGE SCALE GENOMIC DNA]</scope>
    <source>
        <strain evidence="2 3">A5</strain>
    </source>
</reference>
<protein>
    <submittedName>
        <fullName evidence="2">Uncharacterized protein</fullName>
    </submittedName>
</protein>
<gene>
    <name evidence="2" type="ORF">RhiirA5_428493</name>
</gene>
<reference evidence="2 3" key="1">
    <citation type="submission" date="2016-04" db="EMBL/GenBank/DDBJ databases">
        <title>Genome analyses suggest a sexual origin of heterokaryosis in a supposedly ancient asexual fungus.</title>
        <authorList>
            <person name="Ropars J."/>
            <person name="Sedzielewska K."/>
            <person name="Noel J."/>
            <person name="Charron P."/>
            <person name="Farinelli L."/>
            <person name="Marton T."/>
            <person name="Kruger M."/>
            <person name="Pelin A."/>
            <person name="Brachmann A."/>
            <person name="Corradi N."/>
        </authorList>
    </citation>
    <scope>NUCLEOTIDE SEQUENCE [LARGE SCALE GENOMIC DNA]</scope>
    <source>
        <strain evidence="2 3">A5</strain>
    </source>
</reference>
<evidence type="ECO:0000313" key="3">
    <source>
        <dbReference type="Proteomes" id="UP000232722"/>
    </source>
</evidence>
<evidence type="ECO:0000256" key="1">
    <source>
        <dbReference type="SAM" id="MobiDB-lite"/>
    </source>
</evidence>
<evidence type="ECO:0000313" key="2">
    <source>
        <dbReference type="EMBL" id="PKC00235.1"/>
    </source>
</evidence>
<sequence>MDQYVGKALCDTKEPEISSNIEEFEESGTEEFESSSIEEFEESNTKKSKGVLS</sequence>
<dbReference type="Proteomes" id="UP000232722">
    <property type="component" value="Unassembled WGS sequence"/>
</dbReference>
<proteinExistence type="predicted"/>
<organism evidence="2 3">
    <name type="scientific">Rhizophagus irregularis</name>
    <dbReference type="NCBI Taxonomy" id="588596"/>
    <lineage>
        <taxon>Eukaryota</taxon>
        <taxon>Fungi</taxon>
        <taxon>Fungi incertae sedis</taxon>
        <taxon>Mucoromycota</taxon>
        <taxon>Glomeromycotina</taxon>
        <taxon>Glomeromycetes</taxon>
        <taxon>Glomerales</taxon>
        <taxon>Glomeraceae</taxon>
        <taxon>Rhizophagus</taxon>
    </lineage>
</organism>